<keyword evidence="2 4" id="KW-0489">Methyltransferase</keyword>
<dbReference type="PANTHER" id="PTHR22809">
    <property type="entry name" value="METHYLTRANSFERASE-RELATED"/>
    <property type="match status" value="1"/>
</dbReference>
<dbReference type="InterPro" id="IPR029063">
    <property type="entry name" value="SAM-dependent_MTases_sf"/>
</dbReference>
<evidence type="ECO:0000256" key="3">
    <source>
        <dbReference type="ARBA" id="ARBA00022679"/>
    </source>
</evidence>
<dbReference type="Proteomes" id="UP001431209">
    <property type="component" value="Unassembled WGS sequence"/>
</dbReference>
<dbReference type="EMBL" id="JAOPGA020000744">
    <property type="protein sequence ID" value="KAL0481284.1"/>
    <property type="molecule type" value="Genomic_DNA"/>
</dbReference>
<dbReference type="GO" id="GO:0008173">
    <property type="term" value="F:RNA methyltransferase activity"/>
    <property type="evidence" value="ECO:0007669"/>
    <property type="project" value="UniProtKB-ARBA"/>
</dbReference>
<comment type="caution">
    <text evidence="5">The sequence shown here is derived from an EMBL/GenBank/DDBJ whole genome shotgun (WGS) entry which is preliminary data.</text>
</comment>
<dbReference type="GO" id="GO:0008757">
    <property type="term" value="F:S-adenosylmethionine-dependent methyltransferase activity"/>
    <property type="evidence" value="ECO:0007669"/>
    <property type="project" value="UniProtKB-ARBA"/>
</dbReference>
<comment type="function">
    <text evidence="4">S-adenosyl-L-methionine-dependent methyltransferase.</text>
</comment>
<evidence type="ECO:0000256" key="4">
    <source>
        <dbReference type="PIRNR" id="PIRNR037755"/>
    </source>
</evidence>
<organism evidence="5 6">
    <name type="scientific">Acrasis kona</name>
    <dbReference type="NCBI Taxonomy" id="1008807"/>
    <lineage>
        <taxon>Eukaryota</taxon>
        <taxon>Discoba</taxon>
        <taxon>Heterolobosea</taxon>
        <taxon>Tetramitia</taxon>
        <taxon>Eutetramitia</taxon>
        <taxon>Acrasidae</taxon>
        <taxon>Acrasis</taxon>
    </lineage>
</organism>
<dbReference type="InterPro" id="IPR026113">
    <property type="entry name" value="METTL2/6/8-like"/>
</dbReference>
<dbReference type="Gene3D" id="3.40.50.150">
    <property type="entry name" value="Vaccinia Virus protein VP39"/>
    <property type="match status" value="1"/>
</dbReference>
<proteinExistence type="inferred from homology"/>
<dbReference type="EC" id="2.1.1.-" evidence="4"/>
<evidence type="ECO:0000256" key="1">
    <source>
        <dbReference type="ARBA" id="ARBA00009725"/>
    </source>
</evidence>
<dbReference type="Pfam" id="PF13489">
    <property type="entry name" value="Methyltransf_23"/>
    <property type="match status" value="1"/>
</dbReference>
<reference evidence="5 6" key="1">
    <citation type="submission" date="2024-03" db="EMBL/GenBank/DDBJ databases">
        <title>The Acrasis kona genome and developmental transcriptomes reveal deep origins of eukaryotic multicellular pathways.</title>
        <authorList>
            <person name="Sheikh S."/>
            <person name="Fu C.-J."/>
            <person name="Brown M.W."/>
            <person name="Baldauf S.L."/>
        </authorList>
    </citation>
    <scope>NUCLEOTIDE SEQUENCE [LARGE SCALE GENOMIC DNA]</scope>
    <source>
        <strain evidence="5 6">ATCC MYA-3509</strain>
    </source>
</reference>
<dbReference type="AlphaFoldDB" id="A0AAW2YW31"/>
<evidence type="ECO:0000256" key="2">
    <source>
        <dbReference type="ARBA" id="ARBA00022603"/>
    </source>
</evidence>
<accession>A0AAW2YW31</accession>
<dbReference type="CDD" id="cd02440">
    <property type="entry name" value="AdoMet_MTases"/>
    <property type="match status" value="1"/>
</dbReference>
<gene>
    <name evidence="5" type="ORF">AKO1_012780</name>
</gene>
<dbReference type="PANTHER" id="PTHR22809:SF5">
    <property type="entry name" value="TRNA N(3)-METHYLCYTIDINE METHYLTRANSFERASE METTL6"/>
    <property type="match status" value="1"/>
</dbReference>
<evidence type="ECO:0000313" key="6">
    <source>
        <dbReference type="Proteomes" id="UP001431209"/>
    </source>
</evidence>
<protein>
    <recommendedName>
        <fullName evidence="4">tRNA N(3)-methylcytidine methyltransferase</fullName>
        <ecNumber evidence="4">2.1.1.-</ecNumber>
    </recommendedName>
</protein>
<keyword evidence="6" id="KW-1185">Reference proteome</keyword>
<name>A0AAW2YW31_9EUKA</name>
<evidence type="ECO:0000313" key="5">
    <source>
        <dbReference type="EMBL" id="KAL0481284.1"/>
    </source>
</evidence>
<keyword evidence="3 4" id="KW-0808">Transferase</keyword>
<dbReference type="GO" id="GO:0032259">
    <property type="term" value="P:methylation"/>
    <property type="evidence" value="ECO:0007669"/>
    <property type="project" value="UniProtKB-KW"/>
</dbReference>
<dbReference type="SUPFAM" id="SSF53335">
    <property type="entry name" value="S-adenosyl-L-methionine-dependent methyltransferases"/>
    <property type="match status" value="1"/>
</dbReference>
<sequence>MSHQISSFVDDYAPYTKGQLNRLGQYRASDYLRENVINNSDKHWDAFYKKNGDKFFKNRHWITREFPELRDSDPKLEKRLMEVGCVFPLLETSHPNLRVIAFDLSPHAVEIIKSHHIYATNQINAFAYDITNPEDLDVPGVSPGSMDFITLIFVLSAIPPSKIESAMRKVIRALKPGGVIFFRDYARGDLAQKQMSERDGYKTIQDNLYMRGDFTMTYYFSKEEVINMMGPLTCIECGHHEKQVINHKEDKNMNRVFVQGRFIK</sequence>
<comment type="similarity">
    <text evidence="1 4">Belongs to the methyltransferase superfamily. METL family.</text>
</comment>
<dbReference type="PIRSF" id="PIRSF037755">
    <property type="entry name" value="Mettl2_prd"/>
    <property type="match status" value="1"/>
</dbReference>